<dbReference type="EMBL" id="OOIL02001857">
    <property type="protein sequence ID" value="VFQ78784.1"/>
    <property type="molecule type" value="Genomic_DNA"/>
</dbReference>
<name>A0A484LR75_9ASTE</name>
<reference evidence="2 3" key="1">
    <citation type="submission" date="2018-04" db="EMBL/GenBank/DDBJ databases">
        <authorList>
            <person name="Vogel A."/>
        </authorList>
    </citation>
    <scope>NUCLEOTIDE SEQUENCE [LARGE SCALE GENOMIC DNA]</scope>
</reference>
<keyword evidence="3" id="KW-1185">Reference proteome</keyword>
<organism evidence="2 3">
    <name type="scientific">Cuscuta campestris</name>
    <dbReference type="NCBI Taxonomy" id="132261"/>
    <lineage>
        <taxon>Eukaryota</taxon>
        <taxon>Viridiplantae</taxon>
        <taxon>Streptophyta</taxon>
        <taxon>Embryophyta</taxon>
        <taxon>Tracheophyta</taxon>
        <taxon>Spermatophyta</taxon>
        <taxon>Magnoliopsida</taxon>
        <taxon>eudicotyledons</taxon>
        <taxon>Gunneridae</taxon>
        <taxon>Pentapetalae</taxon>
        <taxon>asterids</taxon>
        <taxon>lamiids</taxon>
        <taxon>Solanales</taxon>
        <taxon>Convolvulaceae</taxon>
        <taxon>Cuscuteae</taxon>
        <taxon>Cuscuta</taxon>
        <taxon>Cuscuta subgen. Grammica</taxon>
        <taxon>Cuscuta sect. Cleistogrammica</taxon>
    </lineage>
</organism>
<dbReference type="Proteomes" id="UP000595140">
    <property type="component" value="Unassembled WGS sequence"/>
</dbReference>
<feature type="region of interest" description="Disordered" evidence="1">
    <location>
        <begin position="253"/>
        <end position="307"/>
    </location>
</feature>
<sequence length="307" mass="34240">MDESSDLPTEPTPIIFPLLLSPKTTFPPLAGLICKNLDASPVMCLEHPLSRYQSTLDAFKHTYKDDLRCADNSLCPTGEAPPPLQPHPDPPPPGWQPHLALQRGLEGNSRNHARRLHQLGEIGHDSHDGLRFHHPRAELAYAFLVMDLIVSADIHIVGQSTKMTKLWVIAENTFKKKSGNRDGAGPSRARAHAPAPARASLQSIDNTLNRLTLTVDDMGQYIERMNWMLQRQHHDMRAFFRGINYVPPPFDSTILGQTFEGDDEDDDSYAPSSSPDEADFDEDVDGDPMDVEDDKDDDDDDDEDAES</sequence>
<protein>
    <submittedName>
        <fullName evidence="2">Uncharacterized protein</fullName>
    </submittedName>
</protein>
<gene>
    <name evidence="2" type="ORF">CCAM_LOCUS20560</name>
</gene>
<feature type="compositionally biased region" description="Pro residues" evidence="1">
    <location>
        <begin position="79"/>
        <end position="95"/>
    </location>
</feature>
<proteinExistence type="predicted"/>
<evidence type="ECO:0000313" key="2">
    <source>
        <dbReference type="EMBL" id="VFQ78784.1"/>
    </source>
</evidence>
<dbReference type="OrthoDB" id="10657475at2759"/>
<feature type="region of interest" description="Disordered" evidence="1">
    <location>
        <begin position="176"/>
        <end position="199"/>
    </location>
</feature>
<feature type="region of interest" description="Disordered" evidence="1">
    <location>
        <begin position="74"/>
        <end position="100"/>
    </location>
</feature>
<feature type="compositionally biased region" description="Low complexity" evidence="1">
    <location>
        <begin position="183"/>
        <end position="199"/>
    </location>
</feature>
<evidence type="ECO:0000313" key="3">
    <source>
        <dbReference type="Proteomes" id="UP000595140"/>
    </source>
</evidence>
<evidence type="ECO:0000256" key="1">
    <source>
        <dbReference type="SAM" id="MobiDB-lite"/>
    </source>
</evidence>
<accession>A0A484LR75</accession>
<dbReference type="AlphaFoldDB" id="A0A484LR75"/>
<feature type="compositionally biased region" description="Acidic residues" evidence="1">
    <location>
        <begin position="276"/>
        <end position="307"/>
    </location>
</feature>